<comment type="function">
    <text evidence="2">Antitoxin component of a type II toxin-antitoxin (TA) system.</text>
</comment>
<dbReference type="InterPro" id="IPR006442">
    <property type="entry name" value="Antitoxin_Phd/YefM"/>
</dbReference>
<dbReference type="InterPro" id="IPR051416">
    <property type="entry name" value="phD-YefM_TA_antitoxins"/>
</dbReference>
<accession>A0A533QJQ0</accession>
<dbReference type="InterPro" id="IPR036165">
    <property type="entry name" value="YefM-like_sf"/>
</dbReference>
<name>A0A533QJQ0_9BACT</name>
<dbReference type="NCBIfam" id="TIGR01552">
    <property type="entry name" value="phd_fam"/>
    <property type="match status" value="1"/>
</dbReference>
<comment type="similarity">
    <text evidence="1 2">Belongs to the phD/YefM antitoxin family.</text>
</comment>
<dbReference type="EMBL" id="SULG01000009">
    <property type="protein sequence ID" value="TLD42981.1"/>
    <property type="molecule type" value="Genomic_DNA"/>
</dbReference>
<proteinExistence type="inferred from homology"/>
<dbReference type="Pfam" id="PF02604">
    <property type="entry name" value="PhdYeFM_antitox"/>
    <property type="match status" value="1"/>
</dbReference>
<dbReference type="PANTHER" id="PTHR35377:SF8">
    <property type="entry name" value="ANTITOXIN VAPB22"/>
    <property type="match status" value="1"/>
</dbReference>
<protein>
    <recommendedName>
        <fullName evidence="2">Antitoxin</fullName>
    </recommendedName>
</protein>
<dbReference type="Proteomes" id="UP000319783">
    <property type="component" value="Unassembled WGS sequence"/>
</dbReference>
<comment type="caution">
    <text evidence="3">The sequence shown here is derived from an EMBL/GenBank/DDBJ whole genome shotgun (WGS) entry which is preliminary data.</text>
</comment>
<gene>
    <name evidence="3" type="ORF">JETT_0664</name>
</gene>
<evidence type="ECO:0000313" key="4">
    <source>
        <dbReference type="Proteomes" id="UP000319783"/>
    </source>
</evidence>
<reference evidence="3 4" key="1">
    <citation type="submission" date="2019-04" db="EMBL/GenBank/DDBJ databases">
        <title>Genome of a novel bacterium Candidatus Jettenia ecosi reconstructed from metagenome of an anammox bioreactor.</title>
        <authorList>
            <person name="Mardanov A.V."/>
            <person name="Beletsky A.V."/>
            <person name="Ravin N.V."/>
            <person name="Botchkova E.A."/>
            <person name="Litti Y.V."/>
            <person name="Nozhevnikova A.N."/>
        </authorList>
    </citation>
    <scope>NUCLEOTIDE SEQUENCE [LARGE SCALE GENOMIC DNA]</scope>
    <source>
        <strain evidence="3">J2</strain>
    </source>
</reference>
<evidence type="ECO:0000256" key="2">
    <source>
        <dbReference type="RuleBase" id="RU362080"/>
    </source>
</evidence>
<dbReference type="Gene3D" id="3.40.1620.10">
    <property type="entry name" value="YefM-like domain"/>
    <property type="match status" value="1"/>
</dbReference>
<evidence type="ECO:0000256" key="1">
    <source>
        <dbReference type="ARBA" id="ARBA00009981"/>
    </source>
</evidence>
<sequence length="93" mass="10423">MLIVGLREANMHFSKYLKLVREGQEVIVTERGNPIAVIKPLMKEGTPDDKIKNLEDQGILRRAVKGKLPLGRTIAIAGKPLSETMPEGRDERF</sequence>
<dbReference type="SUPFAM" id="SSF143120">
    <property type="entry name" value="YefM-like"/>
    <property type="match status" value="1"/>
</dbReference>
<evidence type="ECO:0000313" key="3">
    <source>
        <dbReference type="EMBL" id="TLD42981.1"/>
    </source>
</evidence>
<dbReference type="AlphaFoldDB" id="A0A533QJQ0"/>
<dbReference type="PANTHER" id="PTHR35377">
    <property type="entry name" value="ANTITOXIN VAPB49-RELATED-RELATED"/>
    <property type="match status" value="1"/>
</dbReference>
<organism evidence="3 4">
    <name type="scientific">Candidatus Jettenia ecosi</name>
    <dbReference type="NCBI Taxonomy" id="2494326"/>
    <lineage>
        <taxon>Bacteria</taxon>
        <taxon>Pseudomonadati</taxon>
        <taxon>Planctomycetota</taxon>
        <taxon>Candidatus Brocadiia</taxon>
        <taxon>Candidatus Brocadiales</taxon>
        <taxon>Candidatus Brocadiaceae</taxon>
        <taxon>Candidatus Jettenia</taxon>
    </lineage>
</organism>